<evidence type="ECO:0000256" key="1">
    <source>
        <dbReference type="SAM" id="MobiDB-lite"/>
    </source>
</evidence>
<sequence>MVAEILFLCKENPRNSSEDQRLLLSFPERPSNTSPNASKMSPSGESAFLRSEGAGIVAWHFFLHTGQVTSSFLPYYLSEMLIRRTFGQCGHWILRYLFSTGLLFDEECQNRG</sequence>
<feature type="region of interest" description="Disordered" evidence="1">
    <location>
        <begin position="27"/>
        <end position="46"/>
    </location>
</feature>
<evidence type="ECO:0000313" key="3">
    <source>
        <dbReference type="Proteomes" id="UP000177996"/>
    </source>
</evidence>
<proteinExistence type="predicted"/>
<gene>
    <name evidence="2" type="ORF">A3D65_05755</name>
</gene>
<comment type="caution">
    <text evidence="2">The sequence shown here is derived from an EMBL/GenBank/DDBJ whole genome shotgun (WGS) entry which is preliminary data.</text>
</comment>
<name>A0A1G2D2B9_9BACT</name>
<accession>A0A1G2D2B9</accession>
<dbReference type="Proteomes" id="UP000177996">
    <property type="component" value="Unassembled WGS sequence"/>
</dbReference>
<protein>
    <submittedName>
        <fullName evidence="2">Uncharacterized protein</fullName>
    </submittedName>
</protein>
<evidence type="ECO:0000313" key="2">
    <source>
        <dbReference type="EMBL" id="OGZ07804.1"/>
    </source>
</evidence>
<reference evidence="2 3" key="1">
    <citation type="journal article" date="2016" name="Nat. Commun.">
        <title>Thousands of microbial genomes shed light on interconnected biogeochemical processes in an aquifer system.</title>
        <authorList>
            <person name="Anantharaman K."/>
            <person name="Brown C.T."/>
            <person name="Hug L.A."/>
            <person name="Sharon I."/>
            <person name="Castelle C.J."/>
            <person name="Probst A.J."/>
            <person name="Thomas B.C."/>
            <person name="Singh A."/>
            <person name="Wilkins M.J."/>
            <person name="Karaoz U."/>
            <person name="Brodie E.L."/>
            <person name="Williams K.H."/>
            <person name="Hubbard S.S."/>
            <person name="Banfield J.F."/>
        </authorList>
    </citation>
    <scope>NUCLEOTIDE SEQUENCE [LARGE SCALE GENOMIC DNA]</scope>
</reference>
<feature type="compositionally biased region" description="Polar residues" evidence="1">
    <location>
        <begin position="30"/>
        <end position="44"/>
    </location>
</feature>
<dbReference type="EMBL" id="MHLL01000052">
    <property type="protein sequence ID" value="OGZ07804.1"/>
    <property type="molecule type" value="Genomic_DNA"/>
</dbReference>
<organism evidence="2 3">
    <name type="scientific">Candidatus Lloydbacteria bacterium RIFCSPHIGHO2_02_FULL_50_13</name>
    <dbReference type="NCBI Taxonomy" id="1798661"/>
    <lineage>
        <taxon>Bacteria</taxon>
        <taxon>Candidatus Lloydiibacteriota</taxon>
    </lineage>
</organism>
<dbReference type="AlphaFoldDB" id="A0A1G2D2B9"/>